<protein>
    <submittedName>
        <fullName evidence="6">MerR family transcriptional regulator</fullName>
    </submittedName>
</protein>
<keyword evidence="2" id="KW-0238">DNA-binding</keyword>
<dbReference type="AlphaFoldDB" id="A0A558AX60"/>
<organism evidence="6 7">
    <name type="scientific">Salinicoccus cyprini</name>
    <dbReference type="NCBI Taxonomy" id="2493691"/>
    <lineage>
        <taxon>Bacteria</taxon>
        <taxon>Bacillati</taxon>
        <taxon>Bacillota</taxon>
        <taxon>Bacilli</taxon>
        <taxon>Bacillales</taxon>
        <taxon>Staphylococcaceae</taxon>
        <taxon>Salinicoccus</taxon>
    </lineage>
</organism>
<dbReference type="CDD" id="cd01106">
    <property type="entry name" value="HTH_TipAL-Mta"/>
    <property type="match status" value="1"/>
</dbReference>
<reference evidence="6 7" key="1">
    <citation type="submission" date="2019-07" db="EMBL/GenBank/DDBJ databases">
        <title>Salinicoccus cyprini sp. nov., isolated from gastro-intestinal tract of mirror carp, Cyprinus carpio var. specularis, collected from Gobind Sagar Reservoir, Himachal Pradesh, India.</title>
        <authorList>
            <person name="Talwar C."/>
            <person name="Singh A.K."/>
            <person name="Lal R."/>
            <person name="Negi R.K."/>
        </authorList>
    </citation>
    <scope>NUCLEOTIDE SEQUENCE [LARGE SCALE GENOMIC DNA]</scope>
    <source>
        <strain evidence="6 7">CT19</strain>
    </source>
</reference>
<evidence type="ECO:0000313" key="6">
    <source>
        <dbReference type="EMBL" id="TVT28844.1"/>
    </source>
</evidence>
<keyword evidence="7" id="KW-1185">Reference proteome</keyword>
<dbReference type="GO" id="GO:0003677">
    <property type="term" value="F:DNA binding"/>
    <property type="evidence" value="ECO:0007669"/>
    <property type="project" value="UniProtKB-KW"/>
</dbReference>
<evidence type="ECO:0000313" key="7">
    <source>
        <dbReference type="Proteomes" id="UP000315103"/>
    </source>
</evidence>
<dbReference type="SUPFAM" id="SSF46955">
    <property type="entry name" value="Putative DNA-binding domain"/>
    <property type="match status" value="1"/>
</dbReference>
<dbReference type="Pfam" id="PF13411">
    <property type="entry name" value="MerR_1"/>
    <property type="match status" value="1"/>
</dbReference>
<dbReference type="SUPFAM" id="SSF89082">
    <property type="entry name" value="Antibiotic binding domain of TipA-like multidrug resistance regulators"/>
    <property type="match status" value="1"/>
</dbReference>
<dbReference type="InterPro" id="IPR012925">
    <property type="entry name" value="TipAS_dom"/>
</dbReference>
<dbReference type="PANTHER" id="PTHR30204">
    <property type="entry name" value="REDOX-CYCLING DRUG-SENSING TRANSCRIPTIONAL ACTIVATOR SOXR"/>
    <property type="match status" value="1"/>
</dbReference>
<dbReference type="OrthoDB" id="9814833at2"/>
<dbReference type="Proteomes" id="UP000315103">
    <property type="component" value="Unassembled WGS sequence"/>
</dbReference>
<dbReference type="SMART" id="SM00422">
    <property type="entry name" value="HTH_MERR"/>
    <property type="match status" value="1"/>
</dbReference>
<evidence type="ECO:0000256" key="4">
    <source>
        <dbReference type="ARBA" id="ARBA00023163"/>
    </source>
</evidence>
<dbReference type="Pfam" id="PF07739">
    <property type="entry name" value="TipAS"/>
    <property type="match status" value="1"/>
</dbReference>
<dbReference type="Gene3D" id="1.10.1660.10">
    <property type="match status" value="1"/>
</dbReference>
<name>A0A558AX60_9STAP</name>
<accession>A0A558AX60</accession>
<evidence type="ECO:0000256" key="2">
    <source>
        <dbReference type="ARBA" id="ARBA00023125"/>
    </source>
</evidence>
<dbReference type="InterPro" id="IPR009061">
    <property type="entry name" value="DNA-bd_dom_put_sf"/>
</dbReference>
<evidence type="ECO:0000256" key="3">
    <source>
        <dbReference type="ARBA" id="ARBA00023159"/>
    </source>
</evidence>
<feature type="domain" description="HTH merR-type" evidence="5">
    <location>
        <begin position="1"/>
        <end position="71"/>
    </location>
</feature>
<dbReference type="Gene3D" id="1.10.490.50">
    <property type="entry name" value="Antibiotic binding domain of TipA-like multidrug resistance regulators"/>
    <property type="match status" value="1"/>
</dbReference>
<dbReference type="RefSeq" id="WP_145284380.1">
    <property type="nucleotide sequence ID" value="NZ_VMSJ01000001.1"/>
</dbReference>
<keyword evidence="3" id="KW-0010">Activator</keyword>
<dbReference type="InterPro" id="IPR036244">
    <property type="entry name" value="TipA-like_antibiotic-bd"/>
</dbReference>
<gene>
    <name evidence="6" type="ORF">FO441_00770</name>
</gene>
<keyword evidence="4" id="KW-0804">Transcription</keyword>
<dbReference type="EMBL" id="VMSJ01000001">
    <property type="protein sequence ID" value="TVT28844.1"/>
    <property type="molecule type" value="Genomic_DNA"/>
</dbReference>
<evidence type="ECO:0000259" key="5">
    <source>
        <dbReference type="PROSITE" id="PS50937"/>
    </source>
</evidence>
<evidence type="ECO:0000256" key="1">
    <source>
        <dbReference type="ARBA" id="ARBA00023015"/>
    </source>
</evidence>
<keyword evidence="1" id="KW-0805">Transcription regulation</keyword>
<dbReference type="InterPro" id="IPR000551">
    <property type="entry name" value="MerR-type_HTH_dom"/>
</dbReference>
<dbReference type="PROSITE" id="PS50937">
    <property type="entry name" value="HTH_MERR_2"/>
    <property type="match status" value="1"/>
</dbReference>
<dbReference type="GO" id="GO:0003700">
    <property type="term" value="F:DNA-binding transcription factor activity"/>
    <property type="evidence" value="ECO:0007669"/>
    <property type="project" value="InterPro"/>
</dbReference>
<dbReference type="PANTHER" id="PTHR30204:SF90">
    <property type="entry name" value="HTH-TYPE TRANSCRIPTIONAL ACTIVATOR MTA"/>
    <property type="match status" value="1"/>
</dbReference>
<comment type="caution">
    <text evidence="6">The sequence shown here is derived from an EMBL/GenBank/DDBJ whole genome shotgun (WGS) entry which is preliminary data.</text>
</comment>
<sequence>MEYTVKGLAALAGVSTRTLRYYDQIDLLKPTRISEGGYRIYGRETVDRLQLILFYRALGVRLEEIKRIMDDPDFDALAALEHHHAELLKEQDRIAQQISNVEKTIRSKKGGAQMSDQEKFEGFKKRKLEENEAKYGEEIREKYGEETIRQSNRKWMNMTEQDHNEMNVLEQRLAGILKEGATSPEPSEEMYRQAATLHKEWLMYTWTDYSKAAHQGLAEMYVEDPRFRKYYDDIAPGAAQFLRDAIVDHMDE</sequence>
<dbReference type="PRINTS" id="PR00040">
    <property type="entry name" value="HTHMERR"/>
</dbReference>
<dbReference type="InterPro" id="IPR047057">
    <property type="entry name" value="MerR_fam"/>
</dbReference>
<proteinExistence type="predicted"/>